<evidence type="ECO:0000256" key="1">
    <source>
        <dbReference type="ARBA" id="ARBA00022676"/>
    </source>
</evidence>
<dbReference type="Proteomes" id="UP000006048">
    <property type="component" value="Chromosome"/>
</dbReference>
<dbReference type="KEGG" id="tpx:Turpa_0395"/>
<dbReference type="Pfam" id="PF02885">
    <property type="entry name" value="Glycos_trans_3N"/>
    <property type="match status" value="1"/>
</dbReference>
<keyword evidence="3" id="KW-0460">Magnesium</keyword>
<comment type="pathway">
    <text evidence="3">Amino-acid biosynthesis; L-tryptophan biosynthesis; L-tryptophan from chorismate: step 2/5.</text>
</comment>
<feature type="domain" description="Glycosyl transferase family 3" evidence="4">
    <location>
        <begin position="78"/>
        <end position="306"/>
    </location>
</feature>
<protein>
    <recommendedName>
        <fullName evidence="3">Anthranilate phosphoribosyltransferase</fullName>
        <ecNumber evidence="3">2.4.2.18</ecNumber>
    </recommendedName>
</protein>
<keyword evidence="3" id="KW-0057">Aromatic amino acid biosynthesis</keyword>
<dbReference type="OrthoDB" id="9806430at2"/>
<dbReference type="InterPro" id="IPR000312">
    <property type="entry name" value="Glycosyl_Trfase_fam3"/>
</dbReference>
<feature type="domain" description="Glycosyl transferase family 3 N-terminal" evidence="5">
    <location>
        <begin position="4"/>
        <end position="65"/>
    </location>
</feature>
<organism evidence="6 7">
    <name type="scientific">Turneriella parva (strain ATCC BAA-1111 / DSM 21527 / NCTC 11395 / H)</name>
    <name type="common">Leptospira parva</name>
    <dbReference type="NCBI Taxonomy" id="869212"/>
    <lineage>
        <taxon>Bacteria</taxon>
        <taxon>Pseudomonadati</taxon>
        <taxon>Spirochaetota</taxon>
        <taxon>Spirochaetia</taxon>
        <taxon>Leptospirales</taxon>
        <taxon>Leptospiraceae</taxon>
        <taxon>Turneriella</taxon>
    </lineage>
</organism>
<evidence type="ECO:0000313" key="7">
    <source>
        <dbReference type="Proteomes" id="UP000006048"/>
    </source>
</evidence>
<proteinExistence type="inferred from homology"/>
<feature type="binding site" evidence="3">
    <location>
        <position position="229"/>
    </location>
    <ligand>
        <name>Mg(2+)</name>
        <dbReference type="ChEBI" id="CHEBI:18420"/>
        <label>2</label>
    </ligand>
</feature>
<dbReference type="SUPFAM" id="SSF52418">
    <property type="entry name" value="Nucleoside phosphorylase/phosphoribosyltransferase catalytic domain"/>
    <property type="match status" value="1"/>
</dbReference>
<evidence type="ECO:0000259" key="5">
    <source>
        <dbReference type="Pfam" id="PF02885"/>
    </source>
</evidence>
<dbReference type="AlphaFoldDB" id="I4B194"/>
<feature type="binding site" evidence="3">
    <location>
        <position position="169"/>
    </location>
    <ligand>
        <name>anthranilate</name>
        <dbReference type="ChEBI" id="CHEBI:16567"/>
        <label>2</label>
    </ligand>
</feature>
<keyword evidence="7" id="KW-1185">Reference proteome</keyword>
<comment type="similarity">
    <text evidence="3">Belongs to the anthranilate phosphoribosyltransferase family.</text>
</comment>
<keyword evidence="2 3" id="KW-0808">Transferase</keyword>
<comment type="cofactor">
    <cofactor evidence="3">
        <name>Mg(2+)</name>
        <dbReference type="ChEBI" id="CHEBI:18420"/>
    </cofactor>
    <text evidence="3">Binds 2 magnesium ions per monomer.</text>
</comment>
<evidence type="ECO:0000256" key="2">
    <source>
        <dbReference type="ARBA" id="ARBA00022679"/>
    </source>
</evidence>
<dbReference type="Gene3D" id="1.20.970.10">
    <property type="entry name" value="Transferase, Pyrimidine Nucleoside Phosphorylase, Chain C"/>
    <property type="match status" value="1"/>
</dbReference>
<dbReference type="UniPathway" id="UPA00035">
    <property type="reaction ID" value="UER00041"/>
</dbReference>
<dbReference type="PANTHER" id="PTHR43285:SF2">
    <property type="entry name" value="ANTHRANILATE PHOSPHORIBOSYLTRANSFERASE"/>
    <property type="match status" value="1"/>
</dbReference>
<feature type="binding site" evidence="3">
    <location>
        <begin position="111"/>
        <end position="119"/>
    </location>
    <ligand>
        <name>5-phospho-alpha-D-ribose 1-diphosphate</name>
        <dbReference type="ChEBI" id="CHEBI:58017"/>
    </ligand>
</feature>
<feature type="binding site" evidence="3">
    <location>
        <position position="83"/>
    </location>
    <ligand>
        <name>5-phospho-alpha-D-ribose 1-diphosphate</name>
        <dbReference type="ChEBI" id="CHEBI:58017"/>
    </ligand>
</feature>
<dbReference type="InterPro" id="IPR036320">
    <property type="entry name" value="Glycosyl_Trfase_fam3_N_dom_sf"/>
</dbReference>
<accession>I4B194</accession>
<evidence type="ECO:0000256" key="3">
    <source>
        <dbReference type="HAMAP-Rule" id="MF_00211"/>
    </source>
</evidence>
<dbReference type="PATRIC" id="fig|869212.3.peg.366"/>
<dbReference type="GO" id="GO:0004048">
    <property type="term" value="F:anthranilate phosphoribosyltransferase activity"/>
    <property type="evidence" value="ECO:0007669"/>
    <property type="project" value="UniProtKB-UniRule"/>
</dbReference>
<dbReference type="STRING" id="869212.Turpa_0395"/>
<dbReference type="Pfam" id="PF00591">
    <property type="entry name" value="Glycos_transf_3"/>
    <property type="match status" value="1"/>
</dbReference>
<keyword evidence="3" id="KW-0479">Metal-binding</keyword>
<feature type="binding site" evidence="3">
    <location>
        <begin position="93"/>
        <end position="96"/>
    </location>
    <ligand>
        <name>5-phospho-alpha-D-ribose 1-diphosphate</name>
        <dbReference type="ChEBI" id="CHEBI:58017"/>
    </ligand>
</feature>
<dbReference type="InterPro" id="IPR035902">
    <property type="entry name" value="Nuc_phospho_transferase"/>
</dbReference>
<feature type="binding site" evidence="3">
    <location>
        <position position="83"/>
    </location>
    <ligand>
        <name>anthranilate</name>
        <dbReference type="ChEBI" id="CHEBI:16567"/>
        <label>1</label>
    </ligand>
</feature>
<gene>
    <name evidence="3" type="primary">trpD</name>
    <name evidence="6" type="ordered locus">Turpa_0395</name>
</gene>
<dbReference type="GO" id="GO:0005829">
    <property type="term" value="C:cytosol"/>
    <property type="evidence" value="ECO:0007669"/>
    <property type="project" value="TreeGrafter"/>
</dbReference>
<dbReference type="InterPro" id="IPR005940">
    <property type="entry name" value="Anthranilate_Pribosyl_Tfrase"/>
</dbReference>
<keyword evidence="3" id="KW-0822">Tryptophan biosynthesis</keyword>
<comment type="catalytic activity">
    <reaction evidence="3">
        <text>N-(5-phospho-beta-D-ribosyl)anthranilate + diphosphate = 5-phospho-alpha-D-ribose 1-diphosphate + anthranilate</text>
        <dbReference type="Rhea" id="RHEA:11768"/>
        <dbReference type="ChEBI" id="CHEBI:16567"/>
        <dbReference type="ChEBI" id="CHEBI:18277"/>
        <dbReference type="ChEBI" id="CHEBI:33019"/>
        <dbReference type="ChEBI" id="CHEBI:58017"/>
        <dbReference type="EC" id="2.4.2.18"/>
    </reaction>
</comment>
<feature type="binding site" evidence="3">
    <location>
        <position position="95"/>
    </location>
    <ligand>
        <name>Mg(2+)</name>
        <dbReference type="ChEBI" id="CHEBI:18420"/>
        <label>1</label>
    </ligand>
</feature>
<dbReference type="GO" id="GO:0000287">
    <property type="term" value="F:magnesium ion binding"/>
    <property type="evidence" value="ECO:0007669"/>
    <property type="project" value="UniProtKB-UniRule"/>
</dbReference>
<dbReference type="SUPFAM" id="SSF47648">
    <property type="entry name" value="Nucleoside phosphorylase/phosphoribosyltransferase N-terminal domain"/>
    <property type="match status" value="1"/>
</dbReference>
<name>I4B194_TURPD</name>
<dbReference type="HAMAP" id="MF_00211">
    <property type="entry name" value="TrpD"/>
    <property type="match status" value="1"/>
</dbReference>
<feature type="binding site" evidence="3">
    <location>
        <position position="114"/>
    </location>
    <ligand>
        <name>anthranilate</name>
        <dbReference type="ChEBI" id="CHEBI:16567"/>
        <label>1</label>
    </ligand>
</feature>
<feature type="binding site" evidence="3">
    <location>
        <position position="229"/>
    </location>
    <ligand>
        <name>Mg(2+)</name>
        <dbReference type="ChEBI" id="CHEBI:18420"/>
        <label>1</label>
    </ligand>
</feature>
<keyword evidence="1 3" id="KW-0328">Glycosyltransferase</keyword>
<keyword evidence="3" id="KW-0028">Amino-acid biosynthesis</keyword>
<comment type="function">
    <text evidence="3">Catalyzes the transfer of the phosphoribosyl group of 5-phosphorylribose-1-pyrophosphate (PRPP) to anthranilate to yield N-(5'-phosphoribosyl)-anthranilate (PRA).</text>
</comment>
<feature type="binding site" evidence="3">
    <location>
        <begin position="86"/>
        <end position="87"/>
    </location>
    <ligand>
        <name>5-phospho-alpha-D-ribose 1-diphosphate</name>
        <dbReference type="ChEBI" id="CHEBI:58017"/>
    </ligand>
</feature>
<dbReference type="NCBIfam" id="TIGR01245">
    <property type="entry name" value="trpD"/>
    <property type="match status" value="1"/>
</dbReference>
<dbReference type="EMBL" id="CP002959">
    <property type="protein sequence ID" value="AFM11051.1"/>
    <property type="molecule type" value="Genomic_DNA"/>
</dbReference>
<feature type="binding site" evidence="3">
    <location>
        <position position="228"/>
    </location>
    <ligand>
        <name>Mg(2+)</name>
        <dbReference type="ChEBI" id="CHEBI:18420"/>
        <label>2</label>
    </ligand>
</feature>
<dbReference type="InterPro" id="IPR017459">
    <property type="entry name" value="Glycosyl_Trfase_fam3_N_dom"/>
</dbReference>
<dbReference type="HOGENOM" id="CLU_034315_2_1_12"/>
<evidence type="ECO:0000313" key="6">
    <source>
        <dbReference type="EMBL" id="AFM11051.1"/>
    </source>
</evidence>
<dbReference type="PANTHER" id="PTHR43285">
    <property type="entry name" value="ANTHRANILATE PHOSPHORIBOSYLTRANSFERASE"/>
    <property type="match status" value="1"/>
</dbReference>
<dbReference type="EC" id="2.4.2.18" evidence="3"/>
<evidence type="ECO:0000259" key="4">
    <source>
        <dbReference type="Pfam" id="PF00591"/>
    </source>
</evidence>
<sequence>MEFKNLLEELLAGQNLPADQITWLISETMHGRLTMAQIAAWLVALRTKGETPEEIAACAKTMRQMATPIKKDELPELFIDTCGTGGDRSHLINISTLVALTLASTGVPVAKHGNRAVSSSSGSADVLEAIGYPLEEDPQRIAARLRRTNFAFFFAPLYHPAMKHAGPVRRELGVRTVFNVLGPLSNPAAAPVQLMGVYARELLVPVAETLKLLGLKAALVVHSDDGLDEISPLAPTHYALLQSGKITTGIFQPPPQKYLSSLDALRADTKEKSLTDFRAVLTGQNTAGVYMTALNAAFARKLFAAAAKADGNPEILPSPDEIVTEFSHIASGALADFSVFP</sequence>
<reference evidence="6 7" key="1">
    <citation type="submission" date="2012-06" db="EMBL/GenBank/DDBJ databases">
        <title>The complete chromosome of genome of Turneriella parva DSM 21527.</title>
        <authorList>
            <consortium name="US DOE Joint Genome Institute (JGI-PGF)"/>
            <person name="Lucas S."/>
            <person name="Han J."/>
            <person name="Lapidus A."/>
            <person name="Bruce D."/>
            <person name="Goodwin L."/>
            <person name="Pitluck S."/>
            <person name="Peters L."/>
            <person name="Kyrpides N."/>
            <person name="Mavromatis K."/>
            <person name="Ivanova N."/>
            <person name="Mikhailova N."/>
            <person name="Chertkov O."/>
            <person name="Detter J.C."/>
            <person name="Tapia R."/>
            <person name="Han C."/>
            <person name="Land M."/>
            <person name="Hauser L."/>
            <person name="Markowitz V."/>
            <person name="Cheng J.-F."/>
            <person name="Hugenholtz P."/>
            <person name="Woyke T."/>
            <person name="Wu D."/>
            <person name="Gronow S."/>
            <person name="Wellnitz S."/>
            <person name="Brambilla E."/>
            <person name="Klenk H.-P."/>
            <person name="Eisen J.A."/>
        </authorList>
    </citation>
    <scope>NUCLEOTIDE SEQUENCE [LARGE SCALE GENOMIC DNA]</scope>
    <source>
        <strain evidence="7">ATCC BAA-1111 / DSM 21527 / NCTC 11395 / H</strain>
    </source>
</reference>
<dbReference type="RefSeq" id="WP_014801571.1">
    <property type="nucleotide sequence ID" value="NC_018020.1"/>
</dbReference>
<dbReference type="GO" id="GO:0000162">
    <property type="term" value="P:L-tryptophan biosynthetic process"/>
    <property type="evidence" value="ECO:0007669"/>
    <property type="project" value="UniProtKB-UniRule"/>
</dbReference>
<comment type="caution">
    <text evidence="3">Lacks conserved residue(s) required for the propagation of feature annotation.</text>
</comment>
<dbReference type="Gene3D" id="3.40.1030.10">
    <property type="entry name" value="Nucleoside phosphorylase/phosphoribosyltransferase catalytic domain"/>
    <property type="match status" value="1"/>
</dbReference>
<comment type="subunit">
    <text evidence="3">Homodimer.</text>
</comment>
<feature type="binding site" evidence="3">
    <location>
        <position position="123"/>
    </location>
    <ligand>
        <name>5-phospho-alpha-D-ribose 1-diphosphate</name>
        <dbReference type="ChEBI" id="CHEBI:58017"/>
    </ligand>
</feature>